<dbReference type="HOGENOM" id="CLU_1275721_0_0_3"/>
<evidence type="ECO:0000313" key="1">
    <source>
        <dbReference type="EMBL" id="AFY29163.1"/>
    </source>
</evidence>
<protein>
    <recommendedName>
        <fullName evidence="3">DUF429 domain-containing protein</fullName>
    </recommendedName>
</protein>
<dbReference type="eggNOG" id="COG2410">
    <property type="taxonomic scope" value="Bacteria"/>
</dbReference>
<sequence>MPSLPSERPDRPFSHGLFTTVGIDVGGPRKGFHAVALTDGAYAAHLATTDAQELAHWCRSLVQARVIAIDAPCRWSRDGRARPCERELRQQGIICFASPTRQAAVAHPSGYYDWMLRGEALYRALEPSHPLCTALPIGAGPCCFETFPHAITWHRRGGQALASKKRTQRRELLQQAGIDLAPLTSIDWIDAALCALTAHHAASGGTCVHYGEPETGWIVVPH</sequence>
<dbReference type="AlphaFoldDB" id="K9P866"/>
<dbReference type="STRING" id="292564.Cyagr_2042"/>
<reference evidence="2" key="1">
    <citation type="journal article" date="2013" name="Proc. Natl. Acad. Sci. U.S.A.">
        <title>Improving the coverage of the cyanobacterial phylum using diversity-driven genome sequencing.</title>
        <authorList>
            <person name="Shih P.M."/>
            <person name="Wu D."/>
            <person name="Latifi A."/>
            <person name="Axen S.D."/>
            <person name="Fewer D.P."/>
            <person name="Talla E."/>
            <person name="Calteau A."/>
            <person name="Cai F."/>
            <person name="Tandeau de Marsac N."/>
            <person name="Rippka R."/>
            <person name="Herdman M."/>
            <person name="Sivonen K."/>
            <person name="Coursin T."/>
            <person name="Laurent T."/>
            <person name="Goodwin L."/>
            <person name="Nolan M."/>
            <person name="Davenport K.W."/>
            <person name="Han C.S."/>
            <person name="Rubin E.M."/>
            <person name="Eisen J.A."/>
            <person name="Woyke T."/>
            <person name="Gugger M."/>
            <person name="Kerfeld C.A."/>
        </authorList>
    </citation>
    <scope>NUCLEOTIDE SEQUENCE [LARGE SCALE GENOMIC DNA]</scope>
    <source>
        <strain evidence="2">ATCC 27147 / PCC 6307</strain>
    </source>
</reference>
<proteinExistence type="predicted"/>
<dbReference type="KEGG" id="cgc:Cyagr_2042"/>
<organism evidence="1 2">
    <name type="scientific">Cyanobium gracile (strain ATCC 27147 / PCC 6307)</name>
    <dbReference type="NCBI Taxonomy" id="292564"/>
    <lineage>
        <taxon>Bacteria</taxon>
        <taxon>Bacillati</taxon>
        <taxon>Cyanobacteriota</taxon>
        <taxon>Cyanophyceae</taxon>
        <taxon>Synechococcales</taxon>
        <taxon>Prochlorococcaceae</taxon>
        <taxon>Cyanobium</taxon>
    </lineage>
</organism>
<evidence type="ECO:0008006" key="3">
    <source>
        <dbReference type="Google" id="ProtNLM"/>
    </source>
</evidence>
<dbReference type="PATRIC" id="fig|292564.3.peg.1938"/>
<accession>K9P866</accession>
<dbReference type="Proteomes" id="UP000010388">
    <property type="component" value="Chromosome"/>
</dbReference>
<dbReference type="EMBL" id="CP003495">
    <property type="protein sequence ID" value="AFY29163.1"/>
    <property type="molecule type" value="Genomic_DNA"/>
</dbReference>
<gene>
    <name evidence="1" type="ordered locus">Cyagr_2042</name>
</gene>
<evidence type="ECO:0000313" key="2">
    <source>
        <dbReference type="Proteomes" id="UP000010388"/>
    </source>
</evidence>
<dbReference type="InterPro" id="IPR007362">
    <property type="entry name" value="DUF429"/>
</dbReference>
<name>K9P866_CYAGP</name>
<dbReference type="Pfam" id="PF04250">
    <property type="entry name" value="DUF429"/>
    <property type="match status" value="1"/>
</dbReference>